<dbReference type="Proteomes" id="UP001377567">
    <property type="component" value="Unassembled WGS sequence"/>
</dbReference>
<protein>
    <submittedName>
        <fullName evidence="2">Eaf5 protein</fullName>
    </submittedName>
</protein>
<dbReference type="PRINTS" id="PR02067">
    <property type="entry name" value="PROTEINEAF5"/>
</dbReference>
<organism evidence="2 3">
    <name type="scientific">Maudiozyma humilis</name>
    <name type="common">Sour dough yeast</name>
    <name type="synonym">Kazachstania humilis</name>
    <dbReference type="NCBI Taxonomy" id="51915"/>
    <lineage>
        <taxon>Eukaryota</taxon>
        <taxon>Fungi</taxon>
        <taxon>Dikarya</taxon>
        <taxon>Ascomycota</taxon>
        <taxon>Saccharomycotina</taxon>
        <taxon>Saccharomycetes</taxon>
        <taxon>Saccharomycetales</taxon>
        <taxon>Saccharomycetaceae</taxon>
        <taxon>Maudiozyma</taxon>
    </lineage>
</organism>
<evidence type="ECO:0000313" key="2">
    <source>
        <dbReference type="EMBL" id="GMM56854.1"/>
    </source>
</evidence>
<evidence type="ECO:0000256" key="1">
    <source>
        <dbReference type="SAM" id="MobiDB-lite"/>
    </source>
</evidence>
<dbReference type="InterPro" id="IPR026226">
    <property type="entry name" value="EAF5"/>
</dbReference>
<gene>
    <name evidence="2" type="ORF">DAKH74_034700</name>
</gene>
<sequence length="328" mass="35569">MDPLVKELIVLQIIYAQLLPKVSQDASSEGNSPGAPLPGTSATASSDSSLISSNIKLSLVKLTNGVQNNVLVSAITAARSHSATDAEEMTTTATPAAKLNIGDILGTVKELFPLQRLVLADGQLSFHNLKVADIRALIAEKYSGYRARQVQAIQQLDSQISMALASISAQENADRHKNKKQRVSAASSPGDTNTNNNTAVPRSRTTTPEGSMAMRNADPKREKLLQLYRDTVLNKLQAKTKVLDKLYAQLERGPGETSTDRRIVRELLNLEKIKTTTPISVNNLQLILQKSASDGIMAAATGSPTWRIAKQLQSELDDTVQFMRRALE</sequence>
<dbReference type="AlphaFoldDB" id="A0AAV5S2K5"/>
<evidence type="ECO:0000313" key="3">
    <source>
        <dbReference type="Proteomes" id="UP001377567"/>
    </source>
</evidence>
<comment type="caution">
    <text evidence="2">The sequence shown here is derived from an EMBL/GenBank/DDBJ whole genome shotgun (WGS) entry which is preliminary data.</text>
</comment>
<dbReference type="EMBL" id="BTGD01000010">
    <property type="protein sequence ID" value="GMM56854.1"/>
    <property type="molecule type" value="Genomic_DNA"/>
</dbReference>
<accession>A0AAV5S2K5</accession>
<feature type="region of interest" description="Disordered" evidence="1">
    <location>
        <begin position="171"/>
        <end position="218"/>
    </location>
</feature>
<proteinExistence type="predicted"/>
<reference evidence="2 3" key="1">
    <citation type="journal article" date="2023" name="Elife">
        <title>Identification of key yeast species and microbe-microbe interactions impacting larval growth of Drosophila in the wild.</title>
        <authorList>
            <person name="Mure A."/>
            <person name="Sugiura Y."/>
            <person name="Maeda R."/>
            <person name="Honda K."/>
            <person name="Sakurai N."/>
            <person name="Takahashi Y."/>
            <person name="Watada M."/>
            <person name="Katoh T."/>
            <person name="Gotoh A."/>
            <person name="Gotoh Y."/>
            <person name="Taniguchi I."/>
            <person name="Nakamura K."/>
            <person name="Hayashi T."/>
            <person name="Katayama T."/>
            <person name="Uemura T."/>
            <person name="Hattori Y."/>
        </authorList>
    </citation>
    <scope>NUCLEOTIDE SEQUENCE [LARGE SCALE GENOMIC DNA]</scope>
    <source>
        <strain evidence="2 3">KH-74</strain>
    </source>
</reference>
<feature type="region of interest" description="Disordered" evidence="1">
    <location>
        <begin position="25"/>
        <end position="44"/>
    </location>
</feature>
<name>A0AAV5S2K5_MAUHU</name>
<keyword evidence="3" id="KW-1185">Reference proteome</keyword>
<feature type="compositionally biased region" description="Polar residues" evidence="1">
    <location>
        <begin position="184"/>
        <end position="209"/>
    </location>
</feature>